<dbReference type="Proteomes" id="UP000177870">
    <property type="component" value="Chromosome"/>
</dbReference>
<reference evidence="2" key="1">
    <citation type="submission" date="2016-10" db="EMBL/GenBank/DDBJ databases">
        <title>Comparative genomics uncovers the prolific and rare metabolic potential of the cyanobacterial genus Moorea.</title>
        <authorList>
            <person name="Leao T."/>
            <person name="Castelao G."/>
            <person name="Korobeynikov A."/>
            <person name="Monroe E.A."/>
            <person name="Podell S."/>
            <person name="Glukhov E."/>
            <person name="Allen E."/>
            <person name="Gerwick W.H."/>
            <person name="Gerwick L."/>
        </authorList>
    </citation>
    <scope>NUCLEOTIDE SEQUENCE [LARGE SCALE GENOMIC DNA]</scope>
    <source>
        <strain evidence="2">PAL-8-15-08-1</strain>
    </source>
</reference>
<evidence type="ECO:0000313" key="1">
    <source>
        <dbReference type="EMBL" id="AOX02710.1"/>
    </source>
</evidence>
<evidence type="ECO:0000313" key="2">
    <source>
        <dbReference type="Proteomes" id="UP000177870"/>
    </source>
</evidence>
<proteinExistence type="predicted"/>
<name>A0A1D8TYH2_9CYAN</name>
<sequence length="60" mass="6648">MCAGMEIVLLFDSLFAKGVGWANTILSDPILTDSSPFAHPTHRFIVVEQLITIWSGGEKW</sequence>
<dbReference type="AlphaFoldDB" id="A0A1D8TYH2"/>
<dbReference type="KEGG" id="mpro:BJP34_27625"/>
<gene>
    <name evidence="1" type="ORF">BJP34_27625</name>
</gene>
<organism evidence="1 2">
    <name type="scientific">Moorena producens PAL-8-15-08-1</name>
    <dbReference type="NCBI Taxonomy" id="1458985"/>
    <lineage>
        <taxon>Bacteria</taxon>
        <taxon>Bacillati</taxon>
        <taxon>Cyanobacteriota</taxon>
        <taxon>Cyanophyceae</taxon>
        <taxon>Coleofasciculales</taxon>
        <taxon>Coleofasciculaceae</taxon>
        <taxon>Moorena</taxon>
    </lineage>
</organism>
<accession>A0A1D8TYH2</accession>
<protein>
    <submittedName>
        <fullName evidence="1">Uncharacterized protein</fullName>
    </submittedName>
</protein>
<dbReference type="EMBL" id="CP017599">
    <property type="protein sequence ID" value="AOX02710.1"/>
    <property type="molecule type" value="Genomic_DNA"/>
</dbReference>